<dbReference type="PRINTS" id="PR00455">
    <property type="entry name" value="HTHTETR"/>
</dbReference>
<keyword evidence="3" id="KW-0804">Transcription</keyword>
<evidence type="ECO:0000313" key="7">
    <source>
        <dbReference type="Proteomes" id="UP000035034"/>
    </source>
</evidence>
<keyword evidence="7" id="KW-1185">Reference proteome</keyword>
<dbReference type="Proteomes" id="UP000035034">
    <property type="component" value="Unassembled WGS sequence"/>
</dbReference>
<dbReference type="SUPFAM" id="SSF46689">
    <property type="entry name" value="Homeodomain-like"/>
    <property type="match status" value="1"/>
</dbReference>
<dbReference type="GO" id="GO:0045892">
    <property type="term" value="P:negative regulation of DNA-templated transcription"/>
    <property type="evidence" value="ECO:0007669"/>
    <property type="project" value="UniProtKB-ARBA"/>
</dbReference>
<dbReference type="InterPro" id="IPR009057">
    <property type="entry name" value="Homeodomain-like_sf"/>
</dbReference>
<feature type="domain" description="HTH tetR-type" evidence="5">
    <location>
        <begin position="23"/>
        <end position="83"/>
    </location>
</feature>
<evidence type="ECO:0000256" key="4">
    <source>
        <dbReference type="PROSITE-ProRule" id="PRU00335"/>
    </source>
</evidence>
<dbReference type="PANTHER" id="PTHR30055:SF234">
    <property type="entry name" value="HTH-TYPE TRANSCRIPTIONAL REGULATOR BETI"/>
    <property type="match status" value="1"/>
</dbReference>
<dbReference type="Pfam" id="PF00440">
    <property type="entry name" value="TetR_N"/>
    <property type="match status" value="1"/>
</dbReference>
<organism evidence="6 7">
    <name type="scientific">Gordonia effusa NBRC 100432</name>
    <dbReference type="NCBI Taxonomy" id="1077974"/>
    <lineage>
        <taxon>Bacteria</taxon>
        <taxon>Bacillati</taxon>
        <taxon>Actinomycetota</taxon>
        <taxon>Actinomycetes</taxon>
        <taxon>Mycobacteriales</taxon>
        <taxon>Gordoniaceae</taxon>
        <taxon>Gordonia</taxon>
    </lineage>
</organism>
<keyword evidence="1" id="KW-0805">Transcription regulation</keyword>
<dbReference type="STRING" id="1077974.GOEFS_020_00200"/>
<accession>H0QWF5</accession>
<name>H0QWF5_9ACTN</name>
<evidence type="ECO:0000313" key="6">
    <source>
        <dbReference type="EMBL" id="GAB17156.1"/>
    </source>
</evidence>
<proteinExistence type="predicted"/>
<gene>
    <name evidence="6" type="ORF">GOEFS_020_00200</name>
</gene>
<keyword evidence="2 4" id="KW-0238">DNA-binding</keyword>
<feature type="DNA-binding region" description="H-T-H motif" evidence="4">
    <location>
        <begin position="46"/>
        <end position="65"/>
    </location>
</feature>
<dbReference type="PROSITE" id="PS50977">
    <property type="entry name" value="HTH_TETR_2"/>
    <property type="match status" value="1"/>
</dbReference>
<dbReference type="GO" id="GO:0003700">
    <property type="term" value="F:DNA-binding transcription factor activity"/>
    <property type="evidence" value="ECO:0007669"/>
    <property type="project" value="TreeGrafter"/>
</dbReference>
<dbReference type="OrthoDB" id="6077212at2"/>
<dbReference type="PANTHER" id="PTHR30055">
    <property type="entry name" value="HTH-TYPE TRANSCRIPTIONAL REGULATOR RUTR"/>
    <property type="match status" value="1"/>
</dbReference>
<evidence type="ECO:0000256" key="3">
    <source>
        <dbReference type="ARBA" id="ARBA00023163"/>
    </source>
</evidence>
<dbReference type="FunFam" id="1.10.10.60:FF:000141">
    <property type="entry name" value="TetR family transcriptional regulator"/>
    <property type="match status" value="1"/>
</dbReference>
<sequence length="203" mass="23013">MAAPESDILTVRKRKTRTSAAPDRQQQSLLDVAESMIEQLGFNNLNVDQVAESAGISRRTFYRRFPSKDDLLIALFERVAKQAMKQIDHATAGMNPQETVVEAFVITARWAELSPIKAEMILRRRHVISNMANHMEAEVNEWVAAALRKSGAQMPEADLMAVSEIFTRLVMSFAERPDSAQVDIRSADSMREYANRYLTQLVW</sequence>
<evidence type="ECO:0000256" key="2">
    <source>
        <dbReference type="ARBA" id="ARBA00023125"/>
    </source>
</evidence>
<evidence type="ECO:0000259" key="5">
    <source>
        <dbReference type="PROSITE" id="PS50977"/>
    </source>
</evidence>
<reference evidence="6 7" key="1">
    <citation type="submission" date="2011-12" db="EMBL/GenBank/DDBJ databases">
        <title>Whole genome shotgun sequence of Gordonia effusa NBRC 100432.</title>
        <authorList>
            <person name="Yoshida I."/>
            <person name="Takarada H."/>
            <person name="Hosoyama A."/>
            <person name="Tsuchikane K."/>
            <person name="Katsumata H."/>
            <person name="Yamazaki S."/>
            <person name="Fujita N."/>
        </authorList>
    </citation>
    <scope>NUCLEOTIDE SEQUENCE [LARGE SCALE GENOMIC DNA]</scope>
    <source>
        <strain evidence="6 7">NBRC 100432</strain>
    </source>
</reference>
<comment type="caution">
    <text evidence="6">The sequence shown here is derived from an EMBL/GenBank/DDBJ whole genome shotgun (WGS) entry which is preliminary data.</text>
</comment>
<dbReference type="Gene3D" id="1.10.357.10">
    <property type="entry name" value="Tetracycline Repressor, domain 2"/>
    <property type="match status" value="1"/>
</dbReference>
<dbReference type="EMBL" id="BAEH01000020">
    <property type="protein sequence ID" value="GAB17156.1"/>
    <property type="molecule type" value="Genomic_DNA"/>
</dbReference>
<dbReference type="InterPro" id="IPR001647">
    <property type="entry name" value="HTH_TetR"/>
</dbReference>
<dbReference type="AlphaFoldDB" id="H0QWF5"/>
<dbReference type="RefSeq" id="WP_007316494.1">
    <property type="nucleotide sequence ID" value="NZ_BAEH01000020.1"/>
</dbReference>
<dbReference type="InterPro" id="IPR050109">
    <property type="entry name" value="HTH-type_TetR-like_transc_reg"/>
</dbReference>
<dbReference type="eggNOG" id="COG1309">
    <property type="taxonomic scope" value="Bacteria"/>
</dbReference>
<dbReference type="GO" id="GO:0000976">
    <property type="term" value="F:transcription cis-regulatory region binding"/>
    <property type="evidence" value="ECO:0007669"/>
    <property type="project" value="TreeGrafter"/>
</dbReference>
<evidence type="ECO:0000256" key="1">
    <source>
        <dbReference type="ARBA" id="ARBA00023015"/>
    </source>
</evidence>
<protein>
    <submittedName>
        <fullName evidence="6">Putative TetR family transcriptional regulator</fullName>
    </submittedName>
</protein>